<evidence type="ECO:0000313" key="2">
    <source>
        <dbReference type="Proteomes" id="UP000215214"/>
    </source>
</evidence>
<sequence length="234" mass="27236">MCTVTYLPLGNNDFILTSNRDEDPKRNTIEPQKYIEDNVELFYPKDSLAGGTWIGISGKDRLVCLLNGGLKNHIKKSKYKHSRGIIVKQLLTSDDAVRYVENLDLTNIEPFTIVLVDWNNGLEAYELVWTGEEKVFEKLSHEPHIWSSSTLYDAEMKQQRKRWFADWLKEREVFEQSDILNFHQNENLGCRATSIKMKRERVETVSTTSVLKNKEEVSLKYIDYVAEEVSRLLV</sequence>
<dbReference type="PANTHER" id="PTHR17985">
    <property type="entry name" value="SER/THR-RICH PROTEIN T10 IN DGCR REGION"/>
    <property type="match status" value="1"/>
</dbReference>
<gene>
    <name evidence="1" type="ORF">TJEJU_3731</name>
</gene>
<evidence type="ECO:0008006" key="3">
    <source>
        <dbReference type="Google" id="ProtNLM"/>
    </source>
</evidence>
<accession>A0A238UFL5</accession>
<dbReference type="Pfam" id="PF05742">
    <property type="entry name" value="TANGO2"/>
    <property type="match status" value="1"/>
</dbReference>
<proteinExistence type="predicted"/>
<dbReference type="PANTHER" id="PTHR17985:SF8">
    <property type="entry name" value="TRANSPORT AND GOLGI ORGANIZATION PROTEIN 2 HOMOLOG"/>
    <property type="match status" value="1"/>
</dbReference>
<dbReference type="AlphaFoldDB" id="A0A238UFL5"/>
<dbReference type="InterPro" id="IPR008551">
    <property type="entry name" value="TANGO2"/>
</dbReference>
<dbReference type="OrthoDB" id="4380123at2"/>
<keyword evidence="2" id="KW-1185">Reference proteome</keyword>
<dbReference type="EMBL" id="LT899436">
    <property type="protein sequence ID" value="SNR17368.1"/>
    <property type="molecule type" value="Genomic_DNA"/>
</dbReference>
<protein>
    <recommendedName>
        <fullName evidence="3">Transport and Golgi organization protein 2</fullName>
    </recommendedName>
</protein>
<organism evidence="1 2">
    <name type="scientific">Tenacibaculum jejuense</name>
    <dbReference type="NCBI Taxonomy" id="584609"/>
    <lineage>
        <taxon>Bacteria</taxon>
        <taxon>Pseudomonadati</taxon>
        <taxon>Bacteroidota</taxon>
        <taxon>Flavobacteriia</taxon>
        <taxon>Flavobacteriales</taxon>
        <taxon>Flavobacteriaceae</taxon>
        <taxon>Tenacibaculum</taxon>
    </lineage>
</organism>
<evidence type="ECO:0000313" key="1">
    <source>
        <dbReference type="EMBL" id="SNR17368.1"/>
    </source>
</evidence>
<dbReference type="Proteomes" id="UP000215214">
    <property type="component" value="Chromosome TJEJU"/>
</dbReference>
<dbReference type="KEGG" id="tje:TJEJU_3731"/>
<dbReference type="RefSeq" id="WP_095074495.1">
    <property type="nucleotide sequence ID" value="NZ_LT899436.1"/>
</dbReference>
<reference evidence="1 2" key="1">
    <citation type="submission" date="2017-07" db="EMBL/GenBank/DDBJ databases">
        <authorList>
            <person name="Sun Z.S."/>
            <person name="Albrecht U."/>
            <person name="Echele G."/>
            <person name="Lee C.C."/>
        </authorList>
    </citation>
    <scope>NUCLEOTIDE SEQUENCE [LARGE SCALE GENOMIC DNA]</scope>
    <source>
        <strain evidence="2">type strain: KCTC 22618</strain>
    </source>
</reference>
<name>A0A238UFL5_9FLAO</name>